<feature type="domain" description="GmrSD restriction endonucleases C-terminal" evidence="1">
    <location>
        <begin position="102"/>
        <end position="241"/>
    </location>
</feature>
<dbReference type="AlphaFoldDB" id="A0A923E0N3"/>
<reference evidence="2" key="1">
    <citation type="submission" date="2020-08" db="EMBL/GenBank/DDBJ databases">
        <title>Sequencing the genomes of 1000 actinobacteria strains.</title>
        <authorList>
            <person name="Klenk H.-P."/>
        </authorList>
    </citation>
    <scope>NUCLEOTIDE SEQUENCE</scope>
    <source>
        <strain evidence="2">DSM 10695</strain>
    </source>
</reference>
<dbReference type="EMBL" id="JACHMK010000001">
    <property type="protein sequence ID" value="MBB6333763.1"/>
    <property type="molecule type" value="Genomic_DNA"/>
</dbReference>
<evidence type="ECO:0000313" key="3">
    <source>
        <dbReference type="Proteomes" id="UP000617426"/>
    </source>
</evidence>
<dbReference type="InterPro" id="IPR011089">
    <property type="entry name" value="GmrSD_C"/>
</dbReference>
<organism evidence="2 3">
    <name type="scientific">Schaalia hyovaginalis</name>
    <dbReference type="NCBI Taxonomy" id="29316"/>
    <lineage>
        <taxon>Bacteria</taxon>
        <taxon>Bacillati</taxon>
        <taxon>Actinomycetota</taxon>
        <taxon>Actinomycetes</taxon>
        <taxon>Actinomycetales</taxon>
        <taxon>Actinomycetaceae</taxon>
        <taxon>Schaalia</taxon>
    </lineage>
</organism>
<dbReference type="RefSeq" id="WP_184451440.1">
    <property type="nucleotide sequence ID" value="NZ_JACHMK010000001.1"/>
</dbReference>
<evidence type="ECO:0000259" key="1">
    <source>
        <dbReference type="Pfam" id="PF07510"/>
    </source>
</evidence>
<gene>
    <name evidence="2" type="ORF">HD592_000328</name>
</gene>
<keyword evidence="3" id="KW-1185">Reference proteome</keyword>
<dbReference type="Proteomes" id="UP000617426">
    <property type="component" value="Unassembled WGS sequence"/>
</dbReference>
<comment type="caution">
    <text evidence="2">The sequence shown here is derived from an EMBL/GenBank/DDBJ whole genome shotgun (WGS) entry which is preliminary data.</text>
</comment>
<dbReference type="PANTHER" id="PTHR24094">
    <property type="entry name" value="SECRETED PROTEIN"/>
    <property type="match status" value="1"/>
</dbReference>
<name>A0A923E0N3_9ACTO</name>
<dbReference type="Pfam" id="PF07510">
    <property type="entry name" value="GmrSD_C"/>
    <property type="match status" value="1"/>
</dbReference>
<evidence type="ECO:0000313" key="2">
    <source>
        <dbReference type="EMBL" id="MBB6333763.1"/>
    </source>
</evidence>
<accession>A0A923E0N3</accession>
<dbReference type="PANTHER" id="PTHR24094:SF15">
    <property type="entry name" value="AMP-DEPENDENT SYNTHETASE_LIGASE DOMAIN-CONTAINING PROTEIN-RELATED"/>
    <property type="match status" value="1"/>
</dbReference>
<protein>
    <recommendedName>
        <fullName evidence="1">GmrSD restriction endonucleases C-terminal domain-containing protein</fullName>
    </recommendedName>
</protein>
<proteinExistence type="predicted"/>
<sequence length="251" mass="26986">MTRRKRKKGPTIGDALVVLLAAALLAWFLIPGVPEAASKLWKDLSAGRLPGSSAPLEDVAATPSGQLLMGLGLREGAGEEIPEYDRGAFGQAWADEDRNGCDTRNDILARDLARPVFKPGTHDCVVLSGTLAEPYTGSVIEFQRGQDTSALVQIDHVVALGDAWRSGAWAWDAPTRQRFANDPANLLAVDGQANQDKGASSADEWLPSNADFRCAYVTRQIEVKSTWGLSVTAQERDAMARILASCPADRD</sequence>